<dbReference type="PANTHER" id="PTHR30632:SF0">
    <property type="entry name" value="SULFATE-BINDING PROTEIN"/>
    <property type="match status" value="1"/>
</dbReference>
<dbReference type="NCBIfam" id="TIGR01256">
    <property type="entry name" value="modA"/>
    <property type="match status" value="1"/>
</dbReference>
<dbReference type="EMBL" id="CAEZZR010000024">
    <property type="protein sequence ID" value="CAB4767938.1"/>
    <property type="molecule type" value="Genomic_DNA"/>
</dbReference>
<evidence type="ECO:0000313" key="4">
    <source>
        <dbReference type="EMBL" id="CAB4767938.1"/>
    </source>
</evidence>
<accession>A0A6J6VA87</accession>
<dbReference type="InterPro" id="IPR005950">
    <property type="entry name" value="ModA"/>
</dbReference>
<keyword evidence="2" id="KW-0732">Signal</keyword>
<dbReference type="EMBL" id="CAEZWO010000081">
    <property type="protein sequence ID" value="CAB4663297.1"/>
    <property type="molecule type" value="Genomic_DNA"/>
</dbReference>
<dbReference type="PANTHER" id="PTHR30632">
    <property type="entry name" value="MOLYBDATE-BINDING PERIPLASMIC PROTEIN"/>
    <property type="match status" value="1"/>
</dbReference>
<dbReference type="GO" id="GO:0046872">
    <property type="term" value="F:metal ion binding"/>
    <property type="evidence" value="ECO:0007669"/>
    <property type="project" value="UniProtKB-KW"/>
</dbReference>
<sequence length="251" mass="27038">MHKRRNKILIALLAISFLSLPSASQANQKATLTVFAASSLADSFTNLGKTFEKAHPGTTVIFSFLASPTLATQINAGAPVDVFVSASSKDMQTASVRAPIYEGFVFNRMVLAVPVKNPFKIVRIKDLNKPGLKWIQCAHEVPCGSAADAALESDGTVTSKPVSLEPKASGVIAKLMQGEVDAAIVYHTDVVRNRKALKEIVFRDRLASSTRYAIAIIADGKQKPLARAFMDFVESPKASLYLRRSGFGVIS</sequence>
<dbReference type="Gene3D" id="3.40.190.10">
    <property type="entry name" value="Periplasmic binding protein-like II"/>
    <property type="match status" value="2"/>
</dbReference>
<gene>
    <name evidence="3" type="ORF">UFOPK2254_00882</name>
    <name evidence="4" type="ORF">UFOPK2907_00385</name>
</gene>
<keyword evidence="1" id="KW-0479">Metal-binding</keyword>
<dbReference type="PIRSF" id="PIRSF004846">
    <property type="entry name" value="ModA"/>
    <property type="match status" value="1"/>
</dbReference>
<dbReference type="InterPro" id="IPR050682">
    <property type="entry name" value="ModA/WtpA"/>
</dbReference>
<evidence type="ECO:0000256" key="1">
    <source>
        <dbReference type="ARBA" id="ARBA00022723"/>
    </source>
</evidence>
<reference evidence="4" key="1">
    <citation type="submission" date="2020-05" db="EMBL/GenBank/DDBJ databases">
        <authorList>
            <person name="Chiriac C."/>
            <person name="Salcher M."/>
            <person name="Ghai R."/>
            <person name="Kavagutti S V."/>
        </authorList>
    </citation>
    <scope>NUCLEOTIDE SEQUENCE</scope>
</reference>
<evidence type="ECO:0000256" key="2">
    <source>
        <dbReference type="ARBA" id="ARBA00022729"/>
    </source>
</evidence>
<dbReference type="Pfam" id="PF13531">
    <property type="entry name" value="SBP_bac_11"/>
    <property type="match status" value="1"/>
</dbReference>
<protein>
    <submittedName>
        <fullName evidence="4">Unannotated protein</fullName>
    </submittedName>
</protein>
<organism evidence="4">
    <name type="scientific">freshwater metagenome</name>
    <dbReference type="NCBI Taxonomy" id="449393"/>
    <lineage>
        <taxon>unclassified sequences</taxon>
        <taxon>metagenomes</taxon>
        <taxon>ecological metagenomes</taxon>
    </lineage>
</organism>
<evidence type="ECO:0000313" key="3">
    <source>
        <dbReference type="EMBL" id="CAB4663297.1"/>
    </source>
</evidence>
<dbReference type="AlphaFoldDB" id="A0A6J6VA87"/>
<proteinExistence type="predicted"/>
<dbReference type="GO" id="GO:0015689">
    <property type="term" value="P:molybdate ion transport"/>
    <property type="evidence" value="ECO:0007669"/>
    <property type="project" value="InterPro"/>
</dbReference>
<dbReference type="SUPFAM" id="SSF53850">
    <property type="entry name" value="Periplasmic binding protein-like II"/>
    <property type="match status" value="1"/>
</dbReference>
<name>A0A6J6VA87_9ZZZZ</name>
<dbReference type="GO" id="GO:0030973">
    <property type="term" value="F:molybdate ion binding"/>
    <property type="evidence" value="ECO:0007669"/>
    <property type="project" value="TreeGrafter"/>
</dbReference>